<dbReference type="EMBL" id="JALJOR010000008">
    <property type="protein sequence ID" value="KAK9812661.1"/>
    <property type="molecule type" value="Genomic_DNA"/>
</dbReference>
<reference evidence="1 2" key="1">
    <citation type="journal article" date="2024" name="Nat. Commun.">
        <title>Phylogenomics reveals the evolutionary origins of lichenization in chlorophyte algae.</title>
        <authorList>
            <person name="Puginier C."/>
            <person name="Libourel C."/>
            <person name="Otte J."/>
            <person name="Skaloud P."/>
            <person name="Haon M."/>
            <person name="Grisel S."/>
            <person name="Petersen M."/>
            <person name="Berrin J.G."/>
            <person name="Delaux P.M."/>
            <person name="Dal Grande F."/>
            <person name="Keller J."/>
        </authorList>
    </citation>
    <scope>NUCLEOTIDE SEQUENCE [LARGE SCALE GENOMIC DNA]</scope>
    <source>
        <strain evidence="1 2">SAG 2043</strain>
    </source>
</reference>
<dbReference type="AlphaFoldDB" id="A0AAW1PT46"/>
<proteinExistence type="predicted"/>
<comment type="caution">
    <text evidence="1">The sequence shown here is derived from an EMBL/GenBank/DDBJ whole genome shotgun (WGS) entry which is preliminary data.</text>
</comment>
<organism evidence="1 2">
    <name type="scientific">[Myrmecia] bisecta</name>
    <dbReference type="NCBI Taxonomy" id="41462"/>
    <lineage>
        <taxon>Eukaryota</taxon>
        <taxon>Viridiplantae</taxon>
        <taxon>Chlorophyta</taxon>
        <taxon>core chlorophytes</taxon>
        <taxon>Trebouxiophyceae</taxon>
        <taxon>Trebouxiales</taxon>
        <taxon>Trebouxiaceae</taxon>
        <taxon>Myrmecia</taxon>
    </lineage>
</organism>
<accession>A0AAW1PT46</accession>
<name>A0AAW1PT46_9CHLO</name>
<keyword evidence="2" id="KW-1185">Reference proteome</keyword>
<evidence type="ECO:0000313" key="2">
    <source>
        <dbReference type="Proteomes" id="UP001489004"/>
    </source>
</evidence>
<protein>
    <submittedName>
        <fullName evidence="1">Uncharacterized protein</fullName>
    </submittedName>
</protein>
<gene>
    <name evidence="1" type="ORF">WJX72_001522</name>
</gene>
<dbReference type="Proteomes" id="UP001489004">
    <property type="component" value="Unassembled WGS sequence"/>
</dbReference>
<evidence type="ECO:0000313" key="1">
    <source>
        <dbReference type="EMBL" id="KAK9812661.1"/>
    </source>
</evidence>
<sequence>MDLVVGKERQVADFTHSQQKQRAREARHSIRVPFLESWHKTQQTNGSIVTGVGKALGRRFASINQDVATVPEELQTSVQNATEKLLTHTQKMSPLYILDQHTKAQIKGKVKENWTGLTRLALEASLYCALFHHTKEGAKHMTRGMRRAGPVVSYVSDVMLPTPLFGPIVGLVVRFAV</sequence>